<accession>A0ABZ2RY88</accession>
<gene>
    <name evidence="1" type="ORF">WG617_01215</name>
</gene>
<evidence type="ECO:0000313" key="1">
    <source>
        <dbReference type="EMBL" id="WXL29254.1"/>
    </source>
</evidence>
<organism evidence="1 2">
    <name type="scientific">Mycoplasmopsis felifaucium</name>
    <dbReference type="NCBI Taxonomy" id="35768"/>
    <lineage>
        <taxon>Bacteria</taxon>
        <taxon>Bacillati</taxon>
        <taxon>Mycoplasmatota</taxon>
        <taxon>Mycoplasmoidales</taxon>
        <taxon>Metamycoplasmataceae</taxon>
        <taxon>Mycoplasmopsis</taxon>
    </lineage>
</organism>
<evidence type="ECO:0000313" key="2">
    <source>
        <dbReference type="Proteomes" id="UP001477443"/>
    </source>
</evidence>
<sequence>MKNHFEIKLENKFRKAGSDSNKNYTYPNGLIYADKEVKYSWFFKTRTERFGFAEDGDYIEYMNNIYREKGDFESINNNYEESGLCHYIAVGLLIQYMEFFKTNDYFSENQTKKYMELAKIENWYAKRHGYPTAPIFNEWFIWDLWQIYGNGVIDTYWQQLQNAIRKFIKADKKFNQVLMFQLNDDQEYLLEKINAGKPFLIYSLFMPSYQNDPKDSHSVVVYGYYYNNGKGGKYLCHYRWEGASQVILSTESLQWYYAIDIDLRKKTKPSPIKPYFLHNGKYVKGTDYE</sequence>
<dbReference type="EMBL" id="CP148067">
    <property type="protein sequence ID" value="WXL29254.1"/>
    <property type="molecule type" value="Genomic_DNA"/>
</dbReference>
<protein>
    <recommendedName>
        <fullName evidence="3">Peptidase C39-like domain-containing protein</fullName>
    </recommendedName>
</protein>
<evidence type="ECO:0008006" key="3">
    <source>
        <dbReference type="Google" id="ProtNLM"/>
    </source>
</evidence>
<dbReference type="InterPro" id="IPR054779">
    <property type="entry name" value="Cys_pept_put_mycoplasmatota"/>
</dbReference>
<proteinExistence type="predicted"/>
<dbReference type="Proteomes" id="UP001477443">
    <property type="component" value="Chromosome"/>
</dbReference>
<dbReference type="RefSeq" id="WP_338822881.1">
    <property type="nucleotide sequence ID" value="NZ_CP148067.1"/>
</dbReference>
<dbReference type="NCBIfam" id="NF045837">
    <property type="entry name" value="Mplas_Cys_pep"/>
    <property type="match status" value="1"/>
</dbReference>
<keyword evidence="2" id="KW-1185">Reference proteome</keyword>
<name>A0ABZ2RY88_9BACT</name>
<reference evidence="1" key="1">
    <citation type="submission" date="2024-03" db="EMBL/GenBank/DDBJ databases">
        <title>Complete genome sequence of Mycoplasma felifaucium Z921 isolated from the trachea of a cheetah.</title>
        <authorList>
            <person name="Spergser J."/>
        </authorList>
    </citation>
    <scope>NUCLEOTIDE SEQUENCE [LARGE SCALE GENOMIC DNA]</scope>
    <source>
        <strain evidence="1">Z921</strain>
    </source>
</reference>